<evidence type="ECO:0000313" key="1">
    <source>
        <dbReference type="EMBL" id="GBG83424.1"/>
    </source>
</evidence>
<name>A0A388LMB0_CHABU</name>
<accession>A0A388LMB0</accession>
<dbReference type="Gramene" id="GBG83424">
    <property type="protein sequence ID" value="GBG83424"/>
    <property type="gene ID" value="CBR_g37137"/>
</dbReference>
<dbReference type="AlphaFoldDB" id="A0A388LMB0"/>
<proteinExistence type="predicted"/>
<protein>
    <submittedName>
        <fullName evidence="1">Uncharacterized protein</fullName>
    </submittedName>
</protein>
<organism evidence="1 2">
    <name type="scientific">Chara braunii</name>
    <name type="common">Braun's stonewort</name>
    <dbReference type="NCBI Taxonomy" id="69332"/>
    <lineage>
        <taxon>Eukaryota</taxon>
        <taxon>Viridiplantae</taxon>
        <taxon>Streptophyta</taxon>
        <taxon>Charophyceae</taxon>
        <taxon>Charales</taxon>
        <taxon>Characeae</taxon>
        <taxon>Chara</taxon>
    </lineage>
</organism>
<evidence type="ECO:0000313" key="2">
    <source>
        <dbReference type="Proteomes" id="UP000265515"/>
    </source>
</evidence>
<gene>
    <name evidence="1" type="ORF">CBR_g37137</name>
</gene>
<comment type="caution">
    <text evidence="1">The sequence shown here is derived from an EMBL/GenBank/DDBJ whole genome shotgun (WGS) entry which is preliminary data.</text>
</comment>
<dbReference type="Proteomes" id="UP000265515">
    <property type="component" value="Unassembled WGS sequence"/>
</dbReference>
<sequence>MEWSEVGVCTSDWWGQGGVASKEADVSRCSSQFWCSLTGAIMLWSFELTAGEYQLIQVASRRHERLGPQRLAFDLCGSGECIAMSMTLSPQNVRCLGVLQLAPFPWVWQAGVVYGAGRL</sequence>
<reference evidence="1 2" key="1">
    <citation type="journal article" date="2018" name="Cell">
        <title>The Chara Genome: Secondary Complexity and Implications for Plant Terrestrialization.</title>
        <authorList>
            <person name="Nishiyama T."/>
            <person name="Sakayama H."/>
            <person name="Vries J.D."/>
            <person name="Buschmann H."/>
            <person name="Saint-Marcoux D."/>
            <person name="Ullrich K.K."/>
            <person name="Haas F.B."/>
            <person name="Vanderstraeten L."/>
            <person name="Becker D."/>
            <person name="Lang D."/>
            <person name="Vosolsobe S."/>
            <person name="Rombauts S."/>
            <person name="Wilhelmsson P.K.I."/>
            <person name="Janitza P."/>
            <person name="Kern R."/>
            <person name="Heyl A."/>
            <person name="Rumpler F."/>
            <person name="Villalobos L.I.A.C."/>
            <person name="Clay J.M."/>
            <person name="Skokan R."/>
            <person name="Toyoda A."/>
            <person name="Suzuki Y."/>
            <person name="Kagoshima H."/>
            <person name="Schijlen E."/>
            <person name="Tajeshwar N."/>
            <person name="Catarino B."/>
            <person name="Hetherington A.J."/>
            <person name="Saltykova A."/>
            <person name="Bonnot C."/>
            <person name="Breuninger H."/>
            <person name="Symeonidi A."/>
            <person name="Radhakrishnan G.V."/>
            <person name="Van Nieuwerburgh F."/>
            <person name="Deforce D."/>
            <person name="Chang C."/>
            <person name="Karol K.G."/>
            <person name="Hedrich R."/>
            <person name="Ulvskov P."/>
            <person name="Glockner G."/>
            <person name="Delwiche C.F."/>
            <person name="Petrasek J."/>
            <person name="Van de Peer Y."/>
            <person name="Friml J."/>
            <person name="Beilby M."/>
            <person name="Dolan L."/>
            <person name="Kohara Y."/>
            <person name="Sugano S."/>
            <person name="Fujiyama A."/>
            <person name="Delaux P.-M."/>
            <person name="Quint M."/>
            <person name="TheiBen G."/>
            <person name="Hagemann M."/>
            <person name="Harholt J."/>
            <person name="Dunand C."/>
            <person name="Zachgo S."/>
            <person name="Langdale J."/>
            <person name="Maumus F."/>
            <person name="Straeten D.V.D."/>
            <person name="Gould S.B."/>
            <person name="Rensing S.A."/>
        </authorList>
    </citation>
    <scope>NUCLEOTIDE SEQUENCE [LARGE SCALE GENOMIC DNA]</scope>
    <source>
        <strain evidence="1 2">S276</strain>
    </source>
</reference>
<dbReference type="EMBL" id="BFEA01000438">
    <property type="protein sequence ID" value="GBG83424.1"/>
    <property type="molecule type" value="Genomic_DNA"/>
</dbReference>
<keyword evidence="2" id="KW-1185">Reference proteome</keyword>